<dbReference type="Gene3D" id="1.10.1660.10">
    <property type="match status" value="1"/>
</dbReference>
<evidence type="ECO:0000313" key="3">
    <source>
        <dbReference type="Proteomes" id="UP000244168"/>
    </source>
</evidence>
<organism evidence="2 3">
    <name type="scientific">Mucilaginibacter yixingensis</name>
    <dbReference type="NCBI Taxonomy" id="1295612"/>
    <lineage>
        <taxon>Bacteria</taxon>
        <taxon>Pseudomonadati</taxon>
        <taxon>Bacteroidota</taxon>
        <taxon>Sphingobacteriia</taxon>
        <taxon>Sphingobacteriales</taxon>
        <taxon>Sphingobacteriaceae</taxon>
        <taxon>Mucilaginibacter</taxon>
    </lineage>
</organism>
<reference evidence="2 3" key="1">
    <citation type="submission" date="2018-04" db="EMBL/GenBank/DDBJ databases">
        <title>Genomic Encyclopedia of Archaeal and Bacterial Type Strains, Phase II (KMG-II): from individual species to whole genera.</title>
        <authorList>
            <person name="Goeker M."/>
        </authorList>
    </citation>
    <scope>NUCLEOTIDE SEQUENCE [LARGE SCALE GENOMIC DNA]</scope>
    <source>
        <strain evidence="2 3">DSM 26809</strain>
    </source>
</reference>
<protein>
    <submittedName>
        <fullName evidence="2">MerR-like DNA binding protein</fullName>
    </submittedName>
</protein>
<name>A0A2T5JF39_9SPHI</name>
<feature type="coiled-coil region" evidence="1">
    <location>
        <begin position="71"/>
        <end position="98"/>
    </location>
</feature>
<dbReference type="Pfam" id="PF13591">
    <property type="entry name" value="MerR_2"/>
    <property type="match status" value="1"/>
</dbReference>
<evidence type="ECO:0000313" key="2">
    <source>
        <dbReference type="EMBL" id="PTR01041.1"/>
    </source>
</evidence>
<dbReference type="OrthoDB" id="1494789at2"/>
<gene>
    <name evidence="2" type="ORF">C8P68_101271</name>
</gene>
<comment type="caution">
    <text evidence="2">The sequence shown here is derived from an EMBL/GenBank/DDBJ whole genome shotgun (WGS) entry which is preliminary data.</text>
</comment>
<dbReference type="Proteomes" id="UP000244168">
    <property type="component" value="Unassembled WGS sequence"/>
</dbReference>
<dbReference type="AlphaFoldDB" id="A0A2T5JF39"/>
<keyword evidence="1" id="KW-0175">Coiled coil</keyword>
<proteinExistence type="predicted"/>
<dbReference type="RefSeq" id="WP_107826467.1">
    <property type="nucleotide sequence ID" value="NZ_CP160205.1"/>
</dbReference>
<sequence>MTTTELIATDDFCIYHQIEQTFITDLQDAGLLHITMVNQQRFIPHDELSQLEKLTRMHRELDINVPGIASIVHLLEQIEDMQEEMKALRNQLRRYEEE</sequence>
<accession>A0A2T5JF39</accession>
<evidence type="ECO:0000256" key="1">
    <source>
        <dbReference type="SAM" id="Coils"/>
    </source>
</evidence>
<dbReference type="EMBL" id="QAOQ01000001">
    <property type="protein sequence ID" value="PTR01041.1"/>
    <property type="molecule type" value="Genomic_DNA"/>
</dbReference>
<keyword evidence="3" id="KW-1185">Reference proteome</keyword>